<reference evidence="2" key="2">
    <citation type="submission" date="2020-05" db="EMBL/GenBank/DDBJ databases">
        <authorList>
            <person name="Kim H.-S."/>
            <person name="Proctor R.H."/>
            <person name="Brown D.W."/>
        </authorList>
    </citation>
    <scope>NUCLEOTIDE SEQUENCE</scope>
    <source>
        <strain evidence="2">NRRL 20472</strain>
    </source>
</reference>
<gene>
    <name evidence="2" type="ORF">FSARC_11426</name>
</gene>
<dbReference type="OrthoDB" id="273010at2759"/>
<dbReference type="Proteomes" id="UP000622797">
    <property type="component" value="Unassembled WGS sequence"/>
</dbReference>
<evidence type="ECO:0000313" key="3">
    <source>
        <dbReference type="Proteomes" id="UP000622797"/>
    </source>
</evidence>
<reference evidence="2" key="1">
    <citation type="journal article" date="2020" name="BMC Genomics">
        <title>Correction to: Identification and distribution of gene clusters required for synthesis of sphingolipid metabolism inhibitors in diverse species of the filamentous fungus Fusarium.</title>
        <authorList>
            <person name="Kim H.S."/>
            <person name="Lohmar J.M."/>
            <person name="Busman M."/>
            <person name="Brown D.W."/>
            <person name="Naumann T.A."/>
            <person name="Divon H.H."/>
            <person name="Lysoe E."/>
            <person name="Uhlig S."/>
            <person name="Proctor R.H."/>
        </authorList>
    </citation>
    <scope>NUCLEOTIDE SEQUENCE</scope>
    <source>
        <strain evidence="2">NRRL 20472</strain>
    </source>
</reference>
<accession>A0A8H4TFH0</accession>
<sequence>MVKPASNLGSHDSLPLPSTRAARSASDNSRNRHRVVFISRRLSRVVRQATRYQRREHQSCSSPTYPLSQTNLPSTNPETVMDAARSAVELHPDMTTTEKHDDLKFVSGTSDIENQYRTRFDYGPPSIPGTRSGFECLPMTDPVSSKKTYKAVSPLHESEADLSTPPKGLSRSAFESHPLNRTDVEEYISVTPSQNPTIDKISSNSTTPKVPNVNNQLVEAISRNIVQQLQMLSIKDKTIRAQHSFEQPAHQLSESLENESRTPSQREALDRFTQELHQYAEQTGAKDKLAISTPTPPHSGASLHTISALLPFRSEFKAAGLAITSKDQAKYSSRPTASAKAQATPDQALRFRVKRPHLSQIDRNPGCQSSSTEIPFPVTKDMDEWRYAMVDQDQPQQQKTTAALQVPQTQCTPCHPGDMSQWRD</sequence>
<keyword evidence="3" id="KW-1185">Reference proteome</keyword>
<dbReference type="AlphaFoldDB" id="A0A8H4TFH0"/>
<feature type="region of interest" description="Disordered" evidence="1">
    <location>
        <begin position="393"/>
        <end position="424"/>
    </location>
</feature>
<evidence type="ECO:0000256" key="1">
    <source>
        <dbReference type="SAM" id="MobiDB-lite"/>
    </source>
</evidence>
<feature type="compositionally biased region" description="Polar residues" evidence="1">
    <location>
        <begin position="393"/>
        <end position="412"/>
    </location>
</feature>
<organism evidence="2 3">
    <name type="scientific">Fusarium sarcochroum</name>
    <dbReference type="NCBI Taxonomy" id="1208366"/>
    <lineage>
        <taxon>Eukaryota</taxon>
        <taxon>Fungi</taxon>
        <taxon>Dikarya</taxon>
        <taxon>Ascomycota</taxon>
        <taxon>Pezizomycotina</taxon>
        <taxon>Sordariomycetes</taxon>
        <taxon>Hypocreomycetidae</taxon>
        <taxon>Hypocreales</taxon>
        <taxon>Nectriaceae</taxon>
        <taxon>Fusarium</taxon>
        <taxon>Fusarium lateritium species complex</taxon>
    </lineage>
</organism>
<dbReference type="EMBL" id="JABEXW010000739">
    <property type="protein sequence ID" value="KAF4956947.1"/>
    <property type="molecule type" value="Genomic_DNA"/>
</dbReference>
<comment type="caution">
    <text evidence="2">The sequence shown here is derived from an EMBL/GenBank/DDBJ whole genome shotgun (WGS) entry which is preliminary data.</text>
</comment>
<protein>
    <submittedName>
        <fullName evidence="2">Uncharacterized protein</fullName>
    </submittedName>
</protein>
<feature type="region of interest" description="Disordered" evidence="1">
    <location>
        <begin position="1"/>
        <end position="32"/>
    </location>
</feature>
<feature type="compositionally biased region" description="Polar residues" evidence="1">
    <location>
        <begin position="59"/>
        <end position="77"/>
    </location>
</feature>
<evidence type="ECO:0000313" key="2">
    <source>
        <dbReference type="EMBL" id="KAF4956947.1"/>
    </source>
</evidence>
<name>A0A8H4TFH0_9HYPO</name>
<proteinExistence type="predicted"/>
<feature type="region of interest" description="Disordered" evidence="1">
    <location>
        <begin position="51"/>
        <end position="77"/>
    </location>
</feature>